<keyword evidence="3" id="KW-1185">Reference proteome</keyword>
<dbReference type="EMBL" id="CP001804">
    <property type="protein sequence ID" value="ACY15835.1"/>
    <property type="molecule type" value="Genomic_DNA"/>
</dbReference>
<evidence type="ECO:0000313" key="3">
    <source>
        <dbReference type="Proteomes" id="UP000001880"/>
    </source>
</evidence>
<name>D0LUZ4_HALO1</name>
<accession>D0LUZ4</accession>
<sequence length="197" mass="19343">MARTSRISFLIAPLLALSLLAPTSCALDPVEESEGMTTASSEQAILGDLLDPILGDLLNLGDLLDLGGLGNLLGILDSLGGTGVVGDLIPGGGLGGGFPTLPPGFPGLPLPELGDGGLPELPIDPDNLGQVCDLLTGNVGIDTVLATIVALVENAVIEPILGGFLGAVAVDDLLNGGTGIGGLTGVLAPIDCGSVLP</sequence>
<organism evidence="2 3">
    <name type="scientific">Haliangium ochraceum (strain DSM 14365 / JCM 11303 / SMP-2)</name>
    <dbReference type="NCBI Taxonomy" id="502025"/>
    <lineage>
        <taxon>Bacteria</taxon>
        <taxon>Pseudomonadati</taxon>
        <taxon>Myxococcota</taxon>
        <taxon>Polyangia</taxon>
        <taxon>Haliangiales</taxon>
        <taxon>Kofleriaceae</taxon>
        <taxon>Haliangium</taxon>
    </lineage>
</organism>
<evidence type="ECO:0000256" key="1">
    <source>
        <dbReference type="SAM" id="SignalP"/>
    </source>
</evidence>
<dbReference type="HOGENOM" id="CLU_1382436_0_0_7"/>
<feature type="signal peptide" evidence="1">
    <location>
        <begin position="1"/>
        <end position="26"/>
    </location>
</feature>
<dbReference type="RefSeq" id="WP_012828435.1">
    <property type="nucleotide sequence ID" value="NC_013440.1"/>
</dbReference>
<dbReference type="KEGG" id="hoh:Hoch_3333"/>
<protein>
    <submittedName>
        <fullName evidence="2">Uncharacterized protein</fullName>
    </submittedName>
</protein>
<dbReference type="Proteomes" id="UP000001880">
    <property type="component" value="Chromosome"/>
</dbReference>
<feature type="chain" id="PRO_5003010938" evidence="1">
    <location>
        <begin position="27"/>
        <end position="197"/>
    </location>
</feature>
<gene>
    <name evidence="2" type="ordered locus">Hoch_3333</name>
</gene>
<keyword evidence="1" id="KW-0732">Signal</keyword>
<reference evidence="2 3" key="1">
    <citation type="journal article" date="2010" name="Stand. Genomic Sci.">
        <title>Complete genome sequence of Haliangium ochraceum type strain (SMP-2).</title>
        <authorList>
            <consortium name="US DOE Joint Genome Institute (JGI-PGF)"/>
            <person name="Ivanova N."/>
            <person name="Daum C."/>
            <person name="Lang E."/>
            <person name="Abt B."/>
            <person name="Kopitz M."/>
            <person name="Saunders E."/>
            <person name="Lapidus A."/>
            <person name="Lucas S."/>
            <person name="Glavina Del Rio T."/>
            <person name="Nolan M."/>
            <person name="Tice H."/>
            <person name="Copeland A."/>
            <person name="Cheng J.F."/>
            <person name="Chen F."/>
            <person name="Bruce D."/>
            <person name="Goodwin L."/>
            <person name="Pitluck S."/>
            <person name="Mavromatis K."/>
            <person name="Pati A."/>
            <person name="Mikhailova N."/>
            <person name="Chen A."/>
            <person name="Palaniappan K."/>
            <person name="Land M."/>
            <person name="Hauser L."/>
            <person name="Chang Y.J."/>
            <person name="Jeffries C.D."/>
            <person name="Detter J.C."/>
            <person name="Brettin T."/>
            <person name="Rohde M."/>
            <person name="Goker M."/>
            <person name="Bristow J."/>
            <person name="Markowitz V."/>
            <person name="Eisen J.A."/>
            <person name="Hugenholtz P."/>
            <person name="Kyrpides N.C."/>
            <person name="Klenk H.P."/>
        </authorList>
    </citation>
    <scope>NUCLEOTIDE SEQUENCE [LARGE SCALE GENOMIC DNA]</scope>
    <source>
        <strain evidence="3">DSM 14365 / CIP 107738 / JCM 11303 / AJ 13395 / SMP-2</strain>
    </source>
</reference>
<evidence type="ECO:0000313" key="2">
    <source>
        <dbReference type="EMBL" id="ACY15835.1"/>
    </source>
</evidence>
<proteinExistence type="predicted"/>
<dbReference type="AlphaFoldDB" id="D0LUZ4"/>